<feature type="compositionally biased region" description="Gly residues" evidence="1">
    <location>
        <begin position="105"/>
        <end position="135"/>
    </location>
</feature>
<feature type="domain" description="CSD" evidence="2">
    <location>
        <begin position="28"/>
        <end position="94"/>
    </location>
</feature>
<feature type="non-terminal residue" evidence="3">
    <location>
        <position position="1"/>
    </location>
</feature>
<dbReference type="PROSITE" id="PS00352">
    <property type="entry name" value="CSD_1"/>
    <property type="match status" value="1"/>
</dbReference>
<evidence type="ECO:0000256" key="1">
    <source>
        <dbReference type="SAM" id="MobiDB-lite"/>
    </source>
</evidence>
<dbReference type="Gene3D" id="2.40.50.140">
    <property type="entry name" value="Nucleic acid-binding proteins"/>
    <property type="match status" value="1"/>
</dbReference>
<dbReference type="InterPro" id="IPR019844">
    <property type="entry name" value="CSD_CS"/>
</dbReference>
<dbReference type="PANTHER" id="PTHR46565">
    <property type="entry name" value="COLD SHOCK DOMAIN PROTEIN 2"/>
    <property type="match status" value="1"/>
</dbReference>
<dbReference type="AlphaFoldDB" id="A0A1D1Y4D6"/>
<dbReference type="SMART" id="SM00357">
    <property type="entry name" value="CSP"/>
    <property type="match status" value="1"/>
</dbReference>
<dbReference type="PRINTS" id="PR00050">
    <property type="entry name" value="COLDSHOCK"/>
</dbReference>
<dbReference type="EMBL" id="GDJX01018425">
    <property type="protein sequence ID" value="JAT49511.1"/>
    <property type="molecule type" value="Transcribed_RNA"/>
</dbReference>
<dbReference type="PROSITE" id="PS51857">
    <property type="entry name" value="CSD_2"/>
    <property type="match status" value="1"/>
</dbReference>
<protein>
    <submittedName>
        <fullName evidence="3">Glycine-rich protein 2</fullName>
    </submittedName>
</protein>
<dbReference type="SUPFAM" id="SSF50249">
    <property type="entry name" value="Nucleic acid-binding proteins"/>
    <property type="match status" value="1"/>
</dbReference>
<dbReference type="InterPro" id="IPR002059">
    <property type="entry name" value="CSP_DNA-bd"/>
</dbReference>
<feature type="region of interest" description="Disordered" evidence="1">
    <location>
        <begin position="88"/>
        <end position="135"/>
    </location>
</feature>
<dbReference type="Pfam" id="PF00313">
    <property type="entry name" value="CSD"/>
    <property type="match status" value="1"/>
</dbReference>
<dbReference type="CDD" id="cd04458">
    <property type="entry name" value="CSP_CDS"/>
    <property type="match status" value="1"/>
</dbReference>
<gene>
    <name evidence="3" type="primary">GRP-2_0</name>
    <name evidence="3" type="ORF">g.22029</name>
</gene>
<evidence type="ECO:0000259" key="2">
    <source>
        <dbReference type="PROSITE" id="PS51857"/>
    </source>
</evidence>
<dbReference type="GO" id="GO:0003676">
    <property type="term" value="F:nucleic acid binding"/>
    <property type="evidence" value="ECO:0007669"/>
    <property type="project" value="InterPro"/>
</dbReference>
<dbReference type="PANTHER" id="PTHR46565:SF20">
    <property type="entry name" value="COLD SHOCK DOMAIN-CONTAINING PROTEIN 4"/>
    <property type="match status" value="1"/>
</dbReference>
<dbReference type="InterPro" id="IPR012340">
    <property type="entry name" value="NA-bd_OB-fold"/>
</dbReference>
<dbReference type="InterPro" id="IPR011129">
    <property type="entry name" value="CSD"/>
</dbReference>
<evidence type="ECO:0000313" key="3">
    <source>
        <dbReference type="EMBL" id="JAT49511.1"/>
    </source>
</evidence>
<reference evidence="3" key="1">
    <citation type="submission" date="2015-07" db="EMBL/GenBank/DDBJ databases">
        <title>Transcriptome Assembly of Anthurium amnicola.</title>
        <authorList>
            <person name="Suzuki J."/>
        </authorList>
    </citation>
    <scope>NUCLEOTIDE SEQUENCE</scope>
</reference>
<proteinExistence type="predicted"/>
<feature type="non-terminal residue" evidence="3">
    <location>
        <position position="135"/>
    </location>
</feature>
<sequence length="135" mass="13910">RLSLASWFPAEPPDLGFTRRGGMAQGRRETGTVTWFSGSKGFGFIKPDEGGEDLFVHQTSIRSDGFRVLYDGEPVEFTVECGDDGRSKAVDVTGPHGAPISSSSSGGGRGRAGGGGDFYGGGFGGSGWRSGGRGG</sequence>
<accession>A0A1D1Y4D6</accession>
<organism evidence="3">
    <name type="scientific">Anthurium amnicola</name>
    <dbReference type="NCBI Taxonomy" id="1678845"/>
    <lineage>
        <taxon>Eukaryota</taxon>
        <taxon>Viridiplantae</taxon>
        <taxon>Streptophyta</taxon>
        <taxon>Embryophyta</taxon>
        <taxon>Tracheophyta</taxon>
        <taxon>Spermatophyta</taxon>
        <taxon>Magnoliopsida</taxon>
        <taxon>Liliopsida</taxon>
        <taxon>Araceae</taxon>
        <taxon>Pothoideae</taxon>
        <taxon>Potheae</taxon>
        <taxon>Anthurium</taxon>
    </lineage>
</organism>
<name>A0A1D1Y4D6_9ARAE</name>